<evidence type="ECO:0000313" key="4">
    <source>
        <dbReference type="Proteomes" id="UP000649604"/>
    </source>
</evidence>
<dbReference type="Pfam" id="PF03641">
    <property type="entry name" value="Lysine_decarbox"/>
    <property type="match status" value="1"/>
</dbReference>
<comment type="similarity">
    <text evidence="1 2">Belongs to the LOG family.</text>
</comment>
<protein>
    <recommendedName>
        <fullName evidence="2">Cytokinin riboside 5'-monophosphate phosphoribohydrolase</fullName>
        <ecNumber evidence="2">3.2.2.n1</ecNumber>
    </recommendedName>
</protein>
<dbReference type="EMBL" id="WJJP01000653">
    <property type="protein sequence ID" value="MBD3326882.1"/>
    <property type="molecule type" value="Genomic_DNA"/>
</dbReference>
<reference evidence="3" key="1">
    <citation type="submission" date="2019-11" db="EMBL/GenBank/DDBJ databases">
        <title>Microbial mats filling the niche in hypersaline microbial mats.</title>
        <authorList>
            <person name="Wong H.L."/>
            <person name="Macleod F.I."/>
            <person name="White R.A. III"/>
            <person name="Burns B.P."/>
        </authorList>
    </citation>
    <scope>NUCLEOTIDE SEQUENCE</scope>
    <source>
        <strain evidence="3">Rbin_158</strain>
    </source>
</reference>
<dbReference type="PANTHER" id="PTHR31223:SF70">
    <property type="entry name" value="LOG FAMILY PROTEIN YJL055W"/>
    <property type="match status" value="1"/>
</dbReference>
<keyword evidence="2" id="KW-0203">Cytokinin biosynthesis</keyword>
<accession>A0A9D5JZ13</accession>
<dbReference type="EC" id="3.2.2.n1" evidence="2"/>
<dbReference type="InterPro" id="IPR005269">
    <property type="entry name" value="LOG"/>
</dbReference>
<dbReference type="GO" id="GO:0016799">
    <property type="term" value="F:hydrolase activity, hydrolyzing N-glycosyl compounds"/>
    <property type="evidence" value="ECO:0007669"/>
    <property type="project" value="TreeGrafter"/>
</dbReference>
<gene>
    <name evidence="3" type="ORF">GF339_20020</name>
</gene>
<dbReference type="GO" id="GO:0005829">
    <property type="term" value="C:cytosol"/>
    <property type="evidence" value="ECO:0007669"/>
    <property type="project" value="TreeGrafter"/>
</dbReference>
<dbReference type="InterPro" id="IPR031100">
    <property type="entry name" value="LOG_fam"/>
</dbReference>
<comment type="caution">
    <text evidence="3">The sequence shown here is derived from an EMBL/GenBank/DDBJ whole genome shotgun (WGS) entry which is preliminary data.</text>
</comment>
<dbReference type="AlphaFoldDB" id="A0A9D5JZ13"/>
<dbReference type="Proteomes" id="UP000649604">
    <property type="component" value="Unassembled WGS sequence"/>
</dbReference>
<dbReference type="NCBIfam" id="TIGR00730">
    <property type="entry name" value="Rossman fold protein, TIGR00730 family"/>
    <property type="match status" value="1"/>
</dbReference>
<sequence>MKRLCVFCGSSPGLKPAYRQAARDLGQLLANRQIGLVYGGGNVGMMGEIARVASEAGGEVIGVIPKALAEKEVAFTDLTDLRVVESMHERKALMAQLSDGFIALPGGLGTLEEFFEVLTWAQLNIHRKPCGLLNICRYYDKLIGFVDYAVEQGFITTEHRSLLLIDAQPDGLLRQFEHYQPIDVDKAAWALQLDNT</sequence>
<organism evidence="3 4">
    <name type="scientific">candidate division KSB3 bacterium</name>
    <dbReference type="NCBI Taxonomy" id="2044937"/>
    <lineage>
        <taxon>Bacteria</taxon>
        <taxon>candidate division KSB3</taxon>
    </lineage>
</organism>
<dbReference type="PANTHER" id="PTHR31223">
    <property type="entry name" value="LOG FAMILY PROTEIN YJL055W"/>
    <property type="match status" value="1"/>
</dbReference>
<dbReference type="GO" id="GO:0009691">
    <property type="term" value="P:cytokinin biosynthetic process"/>
    <property type="evidence" value="ECO:0007669"/>
    <property type="project" value="UniProtKB-UniRule"/>
</dbReference>
<evidence type="ECO:0000256" key="2">
    <source>
        <dbReference type="RuleBase" id="RU363015"/>
    </source>
</evidence>
<evidence type="ECO:0000313" key="3">
    <source>
        <dbReference type="EMBL" id="MBD3326882.1"/>
    </source>
</evidence>
<keyword evidence="2" id="KW-0378">Hydrolase</keyword>
<dbReference type="Gene3D" id="3.40.50.450">
    <property type="match status" value="1"/>
</dbReference>
<proteinExistence type="inferred from homology"/>
<name>A0A9D5JZ13_9BACT</name>
<dbReference type="SUPFAM" id="SSF102405">
    <property type="entry name" value="MCP/YpsA-like"/>
    <property type="match status" value="1"/>
</dbReference>
<evidence type="ECO:0000256" key="1">
    <source>
        <dbReference type="ARBA" id="ARBA00006763"/>
    </source>
</evidence>